<dbReference type="Proteomes" id="UP000199377">
    <property type="component" value="Unassembled WGS sequence"/>
</dbReference>
<keyword evidence="3" id="KW-0378">Hydrolase</keyword>
<protein>
    <submittedName>
        <fullName evidence="3">Predicted metal-dependent hydrolase, TIM-barrel fold</fullName>
    </submittedName>
</protein>
<reference evidence="3 4" key="1">
    <citation type="submission" date="2016-10" db="EMBL/GenBank/DDBJ databases">
        <authorList>
            <person name="de Groot N.N."/>
        </authorList>
    </citation>
    <scope>NUCLEOTIDE SEQUENCE [LARGE SCALE GENOMIC DNA]</scope>
    <source>
        <strain evidence="3 4">CGMCC 1.11030</strain>
    </source>
</reference>
<dbReference type="Pfam" id="PF04909">
    <property type="entry name" value="Amidohydro_2"/>
    <property type="match status" value="1"/>
</dbReference>
<dbReference type="EMBL" id="FOQH01000004">
    <property type="protein sequence ID" value="SFI09279.1"/>
    <property type="molecule type" value="Genomic_DNA"/>
</dbReference>
<comment type="similarity">
    <text evidence="1">Belongs to the metallo-dependent hydrolases superfamily.</text>
</comment>
<dbReference type="GO" id="GO:0016787">
    <property type="term" value="F:hydrolase activity"/>
    <property type="evidence" value="ECO:0007669"/>
    <property type="project" value="UniProtKB-KW"/>
</dbReference>
<dbReference type="InterPro" id="IPR032466">
    <property type="entry name" value="Metal_Hydrolase"/>
</dbReference>
<evidence type="ECO:0000256" key="1">
    <source>
        <dbReference type="ARBA" id="ARBA00038310"/>
    </source>
</evidence>
<feature type="domain" description="Amidohydrolase-related" evidence="2">
    <location>
        <begin position="17"/>
        <end position="344"/>
    </location>
</feature>
<evidence type="ECO:0000259" key="2">
    <source>
        <dbReference type="Pfam" id="PF04909"/>
    </source>
</evidence>
<gene>
    <name evidence="3" type="ORF">SAMN05216258_104212</name>
</gene>
<dbReference type="InterPro" id="IPR052350">
    <property type="entry name" value="Metallo-dep_Lactonases"/>
</dbReference>
<name>A0A1I3FDJ9_9RHOB</name>
<organism evidence="3 4">
    <name type="scientific">Albimonas pacifica</name>
    <dbReference type="NCBI Taxonomy" id="1114924"/>
    <lineage>
        <taxon>Bacteria</taxon>
        <taxon>Pseudomonadati</taxon>
        <taxon>Pseudomonadota</taxon>
        <taxon>Alphaproteobacteria</taxon>
        <taxon>Rhodobacterales</taxon>
        <taxon>Paracoccaceae</taxon>
        <taxon>Albimonas</taxon>
    </lineage>
</organism>
<dbReference type="STRING" id="1114924.SAMN05216258_104212"/>
<keyword evidence="4" id="KW-1185">Reference proteome</keyword>
<sequence length="350" mass="38185">MTDAPREEILEPDLPIIDPHHHLWRGRASHEQPPVHGFNKVLEMVPDYMFDEMLADMNSGHDVRATVFVDCRAFYRADAPEGFDTLGETEFANGIGALAASGQFGPKRMCAGIVSRVDLMLGDLAGAVLEAHMHRAPDRFRGIRNVGANDEDRAVSGPMHGRAPAGLYLDPTFRKGFAHLQRLGLSFDAWVFEPQLGDVIDLARAFPETSIILDHVGTPVNIGRWAGTLDERRPHWLASIKALAECPNVTVKLGGLAMSFCNLEGFLSEPAASSEVLARAWAPWIEPVIEAFGAERCMMESNFPVDRGACTYATLWNALKRVASGASAAEKAALFHGTASRVYRVALPSA</sequence>
<dbReference type="Gene3D" id="3.20.20.140">
    <property type="entry name" value="Metal-dependent hydrolases"/>
    <property type="match status" value="1"/>
</dbReference>
<proteinExistence type="inferred from homology"/>
<evidence type="ECO:0000313" key="3">
    <source>
        <dbReference type="EMBL" id="SFI09279.1"/>
    </source>
</evidence>
<dbReference type="AlphaFoldDB" id="A0A1I3FDJ9"/>
<dbReference type="InterPro" id="IPR006680">
    <property type="entry name" value="Amidohydro-rel"/>
</dbReference>
<accession>A0A1I3FDJ9</accession>
<evidence type="ECO:0000313" key="4">
    <source>
        <dbReference type="Proteomes" id="UP000199377"/>
    </source>
</evidence>
<dbReference type="PANTHER" id="PTHR43569">
    <property type="entry name" value="AMIDOHYDROLASE"/>
    <property type="match status" value="1"/>
</dbReference>
<dbReference type="RefSeq" id="WP_218160991.1">
    <property type="nucleotide sequence ID" value="NZ_FOQH01000004.1"/>
</dbReference>
<dbReference type="PANTHER" id="PTHR43569:SF1">
    <property type="entry name" value="BLL3371 PROTEIN"/>
    <property type="match status" value="1"/>
</dbReference>
<dbReference type="SUPFAM" id="SSF51556">
    <property type="entry name" value="Metallo-dependent hydrolases"/>
    <property type="match status" value="1"/>
</dbReference>